<name>A0A426ZA70_ENSVE</name>
<accession>A0A426ZA70</accession>
<evidence type="ECO:0000256" key="2">
    <source>
        <dbReference type="ARBA" id="ARBA00011513"/>
    </source>
</evidence>
<reference evidence="5 6" key="1">
    <citation type="journal article" date="2014" name="Agronomy (Basel)">
        <title>A Draft Genome Sequence for Ensete ventricosum, the Drought-Tolerant Tree Against Hunger.</title>
        <authorList>
            <person name="Harrison J."/>
            <person name="Moore K.A."/>
            <person name="Paszkiewicz K."/>
            <person name="Jones T."/>
            <person name="Grant M."/>
            <person name="Ambacheew D."/>
            <person name="Muzemil S."/>
            <person name="Studholme D.J."/>
        </authorList>
    </citation>
    <scope>NUCLEOTIDE SEQUENCE [LARGE SCALE GENOMIC DNA]</scope>
</reference>
<comment type="caution">
    <text evidence="5">The sequence shown here is derived from an EMBL/GenBank/DDBJ whole genome shotgun (WGS) entry which is preliminary data.</text>
</comment>
<dbReference type="AlphaFoldDB" id="A0A426ZA70"/>
<dbReference type="Gene3D" id="6.10.140.1620">
    <property type="match status" value="1"/>
</dbReference>
<comment type="function">
    <text evidence="3">Involved in regulation of actin and microtubule organization. Part of a WAVE complex that activates the Arp2/3 complex.</text>
</comment>
<dbReference type="PANTHER" id="PTHR10460:SF0">
    <property type="entry name" value="ABELSON INTERACTING PROTEIN, ISOFORM D"/>
    <property type="match status" value="1"/>
</dbReference>
<protein>
    <submittedName>
        <fullName evidence="5">Uncharacterized protein</fullName>
    </submittedName>
</protein>
<evidence type="ECO:0000256" key="1">
    <source>
        <dbReference type="ARBA" id="ARBA00010020"/>
    </source>
</evidence>
<evidence type="ECO:0000256" key="4">
    <source>
        <dbReference type="SAM" id="MobiDB-lite"/>
    </source>
</evidence>
<feature type="compositionally biased region" description="Polar residues" evidence="4">
    <location>
        <begin position="126"/>
        <end position="141"/>
    </location>
</feature>
<organism evidence="5 6">
    <name type="scientific">Ensete ventricosum</name>
    <name type="common">Abyssinian banana</name>
    <name type="synonym">Musa ensete</name>
    <dbReference type="NCBI Taxonomy" id="4639"/>
    <lineage>
        <taxon>Eukaryota</taxon>
        <taxon>Viridiplantae</taxon>
        <taxon>Streptophyta</taxon>
        <taxon>Embryophyta</taxon>
        <taxon>Tracheophyta</taxon>
        <taxon>Spermatophyta</taxon>
        <taxon>Magnoliopsida</taxon>
        <taxon>Liliopsida</taxon>
        <taxon>Zingiberales</taxon>
        <taxon>Musaceae</taxon>
        <taxon>Ensete</taxon>
    </lineage>
</organism>
<sequence>MVLDNLKEYAVRALVNAVDHLGTVAYKLTDLFEQQSSDVSTVELKIYCLNQQILTCQNFTDKEGLRQQQLFGRTRRHRKHYTLPNGVGKRVETSPKLQKANNLTRVQSKPLPHSSAPKTLSWHLASESNLAPSSEPHTAPR</sequence>
<dbReference type="PANTHER" id="PTHR10460">
    <property type="entry name" value="ABL INTERACTOR FAMILY MEMBER"/>
    <property type="match status" value="1"/>
</dbReference>
<dbReference type="InterPro" id="IPR028457">
    <property type="entry name" value="ABI"/>
</dbReference>
<evidence type="ECO:0000313" key="6">
    <source>
        <dbReference type="Proteomes" id="UP000287651"/>
    </source>
</evidence>
<dbReference type="EMBL" id="AMZH03007624">
    <property type="protein sequence ID" value="RRT60846.1"/>
    <property type="molecule type" value="Genomic_DNA"/>
</dbReference>
<feature type="compositionally biased region" description="Polar residues" evidence="4">
    <location>
        <begin position="95"/>
        <end position="107"/>
    </location>
</feature>
<feature type="region of interest" description="Disordered" evidence="4">
    <location>
        <begin position="75"/>
        <end position="141"/>
    </location>
</feature>
<evidence type="ECO:0000313" key="5">
    <source>
        <dbReference type="EMBL" id="RRT60846.1"/>
    </source>
</evidence>
<proteinExistence type="inferred from homology"/>
<comment type="similarity">
    <text evidence="1">Belongs to the ABI family.</text>
</comment>
<evidence type="ECO:0000256" key="3">
    <source>
        <dbReference type="ARBA" id="ARBA00025223"/>
    </source>
</evidence>
<gene>
    <name evidence="5" type="ORF">B296_00041323</name>
</gene>
<comment type="subunit">
    <text evidence="2">Binds SCAR.</text>
</comment>
<dbReference type="Proteomes" id="UP000287651">
    <property type="component" value="Unassembled WGS sequence"/>
</dbReference>